<sequence length="40" mass="4627">MVLTRSSVATRSQHHCRRNALPWLGGRSLPQIDLHFERSL</sequence>
<reference evidence="1" key="2">
    <citation type="journal article" date="2015" name="Fish Shellfish Immunol.">
        <title>Early steps in the European eel (Anguilla anguilla)-Vibrio vulnificus interaction in the gills: Role of the RtxA13 toxin.</title>
        <authorList>
            <person name="Callol A."/>
            <person name="Pajuelo D."/>
            <person name="Ebbesson L."/>
            <person name="Teles M."/>
            <person name="MacKenzie S."/>
            <person name="Amaro C."/>
        </authorList>
    </citation>
    <scope>NUCLEOTIDE SEQUENCE</scope>
</reference>
<organism evidence="1">
    <name type="scientific">Anguilla anguilla</name>
    <name type="common">European freshwater eel</name>
    <name type="synonym">Muraena anguilla</name>
    <dbReference type="NCBI Taxonomy" id="7936"/>
    <lineage>
        <taxon>Eukaryota</taxon>
        <taxon>Metazoa</taxon>
        <taxon>Chordata</taxon>
        <taxon>Craniata</taxon>
        <taxon>Vertebrata</taxon>
        <taxon>Euteleostomi</taxon>
        <taxon>Actinopterygii</taxon>
        <taxon>Neopterygii</taxon>
        <taxon>Teleostei</taxon>
        <taxon>Anguilliformes</taxon>
        <taxon>Anguillidae</taxon>
        <taxon>Anguilla</taxon>
    </lineage>
</organism>
<dbReference type="AlphaFoldDB" id="A0A0E9PF07"/>
<proteinExistence type="predicted"/>
<evidence type="ECO:0000313" key="1">
    <source>
        <dbReference type="EMBL" id="JAH02670.1"/>
    </source>
</evidence>
<accession>A0A0E9PF07</accession>
<name>A0A0E9PF07_ANGAN</name>
<reference evidence="1" key="1">
    <citation type="submission" date="2014-11" db="EMBL/GenBank/DDBJ databases">
        <authorList>
            <person name="Amaro Gonzalez C."/>
        </authorList>
    </citation>
    <scope>NUCLEOTIDE SEQUENCE</scope>
</reference>
<dbReference type="EMBL" id="GBXM01105907">
    <property type="protein sequence ID" value="JAH02670.1"/>
    <property type="molecule type" value="Transcribed_RNA"/>
</dbReference>
<protein>
    <submittedName>
        <fullName evidence="1">Uncharacterized protein</fullName>
    </submittedName>
</protein>